<reference evidence="1 2" key="1">
    <citation type="journal article" date="2016" name="Environ. Microbiol.">
        <title>Effector profiles distinguish formae speciales of Fusarium oxysporum.</title>
        <authorList>
            <person name="van Dam P."/>
            <person name="Fokkens L."/>
            <person name="Schmidt S.M."/>
            <person name="Linmans J.H."/>
            <person name="Kistler H.C."/>
            <person name="Ma L.J."/>
            <person name="Rep M."/>
        </authorList>
    </citation>
    <scope>NUCLEOTIDE SEQUENCE [LARGE SCALE GENOMIC DNA]</scope>
    <source>
        <strain evidence="1 2">Forc016</strain>
    </source>
</reference>
<protein>
    <submittedName>
        <fullName evidence="1">Uncharacterized protein</fullName>
    </submittedName>
</protein>
<accession>A0A2H3G5B7</accession>
<evidence type="ECO:0000313" key="1">
    <source>
        <dbReference type="EMBL" id="PCD23168.1"/>
    </source>
</evidence>
<name>A0A2H3G5B7_FUSOX</name>
<sequence>MHEYGMGVILHNNVTTALPTTVRIVNSPAIVINYGTKDGIGYDTKDSIDYSTKDDINYGTKSDIDYGTKNDIDYGIKDGIGYGTKDGINCGTKGGVMMHLDFAFRTEEHKHPAVDNGIYNTKSTVLSINLDTRNLRDDRFPLPNNDHKRKIQRLRCPILVTMLSMESKNTLKGNTYSRLGSRPW</sequence>
<dbReference type="AlphaFoldDB" id="A0A2H3G5B7"/>
<dbReference type="EMBL" id="MABQ02000011">
    <property type="protein sequence ID" value="PCD23168.1"/>
    <property type="molecule type" value="Genomic_DNA"/>
</dbReference>
<evidence type="ECO:0000313" key="2">
    <source>
        <dbReference type="Proteomes" id="UP000219602"/>
    </source>
</evidence>
<reference evidence="1 2" key="2">
    <citation type="journal article" date="2017" name="Sci. Rep.">
        <title>A mobile pathogenicity chromosome in Fusarium oxysporum for infection of multiple cucurbit species.</title>
        <authorList>
            <person name="van Dam P."/>
            <person name="Fokkens L."/>
            <person name="Ayukawa Y."/>
            <person name="van der Gragt M."/>
            <person name="Ter Horst A."/>
            <person name="Brankovics B."/>
            <person name="Houterman P.M."/>
            <person name="Arie T."/>
            <person name="Rep M."/>
        </authorList>
    </citation>
    <scope>NUCLEOTIDE SEQUENCE [LARGE SCALE GENOMIC DNA]</scope>
    <source>
        <strain evidence="1 2">Forc016</strain>
    </source>
</reference>
<comment type="caution">
    <text evidence="1">The sequence shown here is derived from an EMBL/GenBank/DDBJ whole genome shotgun (WGS) entry which is preliminary data.</text>
</comment>
<organism evidence="1 2">
    <name type="scientific">Fusarium oxysporum f. sp. radicis-cucumerinum</name>
    <dbReference type="NCBI Taxonomy" id="327505"/>
    <lineage>
        <taxon>Eukaryota</taxon>
        <taxon>Fungi</taxon>
        <taxon>Dikarya</taxon>
        <taxon>Ascomycota</taxon>
        <taxon>Pezizomycotina</taxon>
        <taxon>Sordariomycetes</taxon>
        <taxon>Hypocreomycetidae</taxon>
        <taxon>Hypocreales</taxon>
        <taxon>Nectriaceae</taxon>
        <taxon>Fusarium</taxon>
        <taxon>Fusarium oxysporum species complex</taxon>
    </lineage>
</organism>
<gene>
    <name evidence="1" type="ORF">AU210_014691</name>
</gene>
<proteinExistence type="predicted"/>
<dbReference type="Proteomes" id="UP000219602">
    <property type="component" value="Chromosome 13"/>
</dbReference>